<organism evidence="2 3">
    <name type="scientific">Burkholderia reimsis</name>
    <dbReference type="NCBI Taxonomy" id="2234132"/>
    <lineage>
        <taxon>Bacteria</taxon>
        <taxon>Pseudomonadati</taxon>
        <taxon>Pseudomonadota</taxon>
        <taxon>Betaproteobacteria</taxon>
        <taxon>Burkholderiales</taxon>
        <taxon>Burkholderiaceae</taxon>
        <taxon>Burkholderia</taxon>
    </lineage>
</organism>
<evidence type="ECO:0000313" key="3">
    <source>
        <dbReference type="Proteomes" id="UP000252458"/>
    </source>
</evidence>
<name>A0A365R0Y0_9BURK</name>
<feature type="region of interest" description="Disordered" evidence="1">
    <location>
        <begin position="87"/>
        <end position="107"/>
    </location>
</feature>
<feature type="compositionally biased region" description="Polar residues" evidence="1">
    <location>
        <begin position="87"/>
        <end position="96"/>
    </location>
</feature>
<dbReference type="RefSeq" id="WP_113045020.1">
    <property type="nucleotide sequence ID" value="NZ_QMFZ01000003.1"/>
</dbReference>
<comment type="caution">
    <text evidence="2">The sequence shown here is derived from an EMBL/GenBank/DDBJ whole genome shotgun (WGS) entry which is preliminary data.</text>
</comment>
<reference evidence="2 3" key="1">
    <citation type="submission" date="2018-06" db="EMBL/GenBank/DDBJ databases">
        <title>Draft genome sequence of Burkholderia reimsis strain BE51 isolated from a French agricultural soil.</title>
        <authorList>
            <person name="Esmaeel Q."/>
        </authorList>
    </citation>
    <scope>NUCLEOTIDE SEQUENCE [LARGE SCALE GENOMIC DNA]</scope>
    <source>
        <strain evidence="2 3">BE51</strain>
    </source>
</reference>
<proteinExistence type="predicted"/>
<dbReference type="EMBL" id="QMFZ01000003">
    <property type="protein sequence ID" value="RBB41949.1"/>
    <property type="molecule type" value="Genomic_DNA"/>
</dbReference>
<evidence type="ECO:0000256" key="1">
    <source>
        <dbReference type="SAM" id="MobiDB-lite"/>
    </source>
</evidence>
<sequence>MPTSLSSLQLPEGLGTIGNLAVEFVEDERKTYEMWMLDTDLPFDEAVSRLSAFVKRHFGGDERASSADRFGFRSWAASWSRERQEISAQLTGTDDGSSGYLRNAYHA</sequence>
<dbReference type="AlphaFoldDB" id="A0A365R0Y0"/>
<accession>A0A365R0Y0</accession>
<evidence type="ECO:0000313" key="2">
    <source>
        <dbReference type="EMBL" id="RBB41949.1"/>
    </source>
</evidence>
<dbReference type="Proteomes" id="UP000252458">
    <property type="component" value="Unassembled WGS sequence"/>
</dbReference>
<keyword evidence="3" id="KW-1185">Reference proteome</keyword>
<protein>
    <submittedName>
        <fullName evidence="2">Uncharacterized protein</fullName>
    </submittedName>
</protein>
<gene>
    <name evidence="2" type="ORF">DPV79_06310</name>
</gene>